<dbReference type="AlphaFoldDB" id="A0AAN6QC68"/>
<comment type="caution">
    <text evidence="3">The sequence shown here is derived from an EMBL/GenBank/DDBJ whole genome shotgun (WGS) entry which is preliminary data.</text>
</comment>
<keyword evidence="1" id="KW-1133">Transmembrane helix</keyword>
<evidence type="ECO:0000313" key="4">
    <source>
        <dbReference type="Proteomes" id="UP001302812"/>
    </source>
</evidence>
<reference evidence="3" key="2">
    <citation type="submission" date="2023-05" db="EMBL/GenBank/DDBJ databases">
        <authorList>
            <consortium name="Lawrence Berkeley National Laboratory"/>
            <person name="Steindorff A."/>
            <person name="Hensen N."/>
            <person name="Bonometti L."/>
            <person name="Westerberg I."/>
            <person name="Brannstrom I.O."/>
            <person name="Guillou S."/>
            <person name="Cros-Aarteil S."/>
            <person name="Calhoun S."/>
            <person name="Haridas S."/>
            <person name="Kuo A."/>
            <person name="Mondo S."/>
            <person name="Pangilinan J."/>
            <person name="Riley R."/>
            <person name="Labutti K."/>
            <person name="Andreopoulos B."/>
            <person name="Lipzen A."/>
            <person name="Chen C."/>
            <person name="Yanf M."/>
            <person name="Daum C."/>
            <person name="Ng V."/>
            <person name="Clum A."/>
            <person name="Ohm R."/>
            <person name="Martin F."/>
            <person name="Silar P."/>
            <person name="Natvig D."/>
            <person name="Lalanne C."/>
            <person name="Gautier V."/>
            <person name="Ament-Velasquez S.L."/>
            <person name="Kruys A."/>
            <person name="Hutchinson M.I."/>
            <person name="Powell A.J."/>
            <person name="Barry K."/>
            <person name="Miller A.N."/>
            <person name="Grigoriev I.V."/>
            <person name="Debuchy R."/>
            <person name="Gladieux P."/>
            <person name="Thoren M.H."/>
            <person name="Johannesson H."/>
        </authorList>
    </citation>
    <scope>NUCLEOTIDE SEQUENCE</scope>
    <source>
        <strain evidence="3">CBS 508.74</strain>
    </source>
</reference>
<dbReference type="PANTHER" id="PTHR33112:SF8">
    <property type="entry name" value="HETEROKARYON INCOMPATIBILITY DOMAIN-CONTAINING PROTEIN"/>
    <property type="match status" value="1"/>
</dbReference>
<feature type="transmembrane region" description="Helical" evidence="1">
    <location>
        <begin position="33"/>
        <end position="58"/>
    </location>
</feature>
<dbReference type="InterPro" id="IPR010730">
    <property type="entry name" value="HET"/>
</dbReference>
<accession>A0AAN6QC68</accession>
<dbReference type="EMBL" id="MU853372">
    <property type="protein sequence ID" value="KAK4107505.1"/>
    <property type="molecule type" value="Genomic_DNA"/>
</dbReference>
<keyword evidence="4" id="KW-1185">Reference proteome</keyword>
<proteinExistence type="predicted"/>
<keyword evidence="1" id="KW-0472">Membrane</keyword>
<feature type="transmembrane region" description="Helical" evidence="1">
    <location>
        <begin position="126"/>
        <end position="149"/>
    </location>
</feature>
<feature type="domain" description="Heterokaryon incompatibility" evidence="2">
    <location>
        <begin position="413"/>
        <end position="564"/>
    </location>
</feature>
<keyword evidence="1" id="KW-0812">Transmembrane</keyword>
<evidence type="ECO:0000313" key="3">
    <source>
        <dbReference type="EMBL" id="KAK4107505.1"/>
    </source>
</evidence>
<evidence type="ECO:0000256" key="1">
    <source>
        <dbReference type="SAM" id="Phobius"/>
    </source>
</evidence>
<feature type="transmembrane region" description="Helical" evidence="1">
    <location>
        <begin position="102"/>
        <end position="119"/>
    </location>
</feature>
<dbReference type="Proteomes" id="UP001302812">
    <property type="component" value="Unassembled WGS sequence"/>
</dbReference>
<name>A0AAN6QC68_9PEZI</name>
<sequence length="1000" mass="113779">MDELNRFLYRLCFFCAVLVPSMVAITRQLSVNAFWIALFLVLPSLSWLAGEASPGWVVCESGIAIVLRDKLQFIQLDNLGWWIGFNLMSALLFRSLAPSFPISWQLVVVGLTLVSGMAIRPERSLLGFFLWIPSLGFLLLPATFLYFSLALHPERHIFPYVVLGRQWKLSPPRSYPISVRPDVGDTLCERCKQLTTKSKLIMGSRFFPFVRSEEWHDFWPSFEDLRHSAFSGRPACHVCCILWSSCSEQRRRQIIWGRRWLWLHFARKARRIAAQQRPRSPFVLQDIAELSQPRPFCLKVKIWDEAPGLPYLSAQLFRDDTPIGSRLVIDGNDWPGTVSSVRDSTSTSSDHHIILAKQWLQHCQMYHPACKAQGKFQREPPTRLICITAPGELGGNTFPVIRLVVAKNPSTEYVAFSHCWGGSQPFKLLQANYHDCLFNIDFDHLSRNCQDAVRITLALGYSYLWIDSLCIIQDSKADWKTQAAKMGDVYDLAVCTIASTGSSSGDGGCFHQRDPRSLRPCKIATSSRDQLLPKWTCLRREGVSAFVRGVDRSPLNKRAWVFQERLLSHRILHFGDDMLFWECRQRVASELDQDGYVYRRFPQDFKDNYTFLSNKQLLLGVLWKFPSKDEIQQLSKETVTALQERLPLPELDPDDFVVSRTTHQDPRASQKHFLKRANDSWRGWEEDGERQGNSGFRYAFQRLLDHKFLGDETGADSFTHCWYQIVQLYSRGNLTFPTDKLVAISGIVRKIETVTGCEYLAGLWKESLITDLLWFAAEQPRRRLIAAQVEGSAKAASSHPAPGKQSGRQIPNLIAPTWSWASLEGPVATELVPQNTRTNLRWHRLASLVDVKTGITELETPAAGRVDITTGVLHLSGPLCKILRSWFDLKMMCWRIEADDGRQSVSAMLRPDISMDEDNLSLDPDLFCLPCLAAIHEERGQPRDSALEEVQGLVLRRVGGRSRGADNVFLRVGFFTTGLLDRDSSGGMFRHTLMTVVCIM</sequence>
<protein>
    <submittedName>
        <fullName evidence="3">HET-domain-containing protein</fullName>
    </submittedName>
</protein>
<evidence type="ECO:0000259" key="2">
    <source>
        <dbReference type="Pfam" id="PF06985"/>
    </source>
</evidence>
<reference evidence="3" key="1">
    <citation type="journal article" date="2023" name="Mol. Phylogenet. Evol.">
        <title>Genome-scale phylogeny and comparative genomics of the fungal order Sordariales.</title>
        <authorList>
            <person name="Hensen N."/>
            <person name="Bonometti L."/>
            <person name="Westerberg I."/>
            <person name="Brannstrom I.O."/>
            <person name="Guillou S."/>
            <person name="Cros-Aarteil S."/>
            <person name="Calhoun S."/>
            <person name="Haridas S."/>
            <person name="Kuo A."/>
            <person name="Mondo S."/>
            <person name="Pangilinan J."/>
            <person name="Riley R."/>
            <person name="LaButti K."/>
            <person name="Andreopoulos B."/>
            <person name="Lipzen A."/>
            <person name="Chen C."/>
            <person name="Yan M."/>
            <person name="Daum C."/>
            <person name="Ng V."/>
            <person name="Clum A."/>
            <person name="Steindorff A."/>
            <person name="Ohm R.A."/>
            <person name="Martin F."/>
            <person name="Silar P."/>
            <person name="Natvig D.O."/>
            <person name="Lalanne C."/>
            <person name="Gautier V."/>
            <person name="Ament-Velasquez S.L."/>
            <person name="Kruys A."/>
            <person name="Hutchinson M.I."/>
            <person name="Powell A.J."/>
            <person name="Barry K."/>
            <person name="Miller A.N."/>
            <person name="Grigoriev I.V."/>
            <person name="Debuchy R."/>
            <person name="Gladieux P."/>
            <person name="Hiltunen Thoren M."/>
            <person name="Johannesson H."/>
        </authorList>
    </citation>
    <scope>NUCLEOTIDE SEQUENCE</scope>
    <source>
        <strain evidence="3">CBS 508.74</strain>
    </source>
</reference>
<dbReference type="Pfam" id="PF06985">
    <property type="entry name" value="HET"/>
    <property type="match status" value="1"/>
</dbReference>
<gene>
    <name evidence="3" type="ORF">N656DRAFT_785139</name>
</gene>
<dbReference type="GeneID" id="89940440"/>
<organism evidence="3 4">
    <name type="scientific">Canariomyces notabilis</name>
    <dbReference type="NCBI Taxonomy" id="2074819"/>
    <lineage>
        <taxon>Eukaryota</taxon>
        <taxon>Fungi</taxon>
        <taxon>Dikarya</taxon>
        <taxon>Ascomycota</taxon>
        <taxon>Pezizomycotina</taxon>
        <taxon>Sordariomycetes</taxon>
        <taxon>Sordariomycetidae</taxon>
        <taxon>Sordariales</taxon>
        <taxon>Chaetomiaceae</taxon>
        <taxon>Canariomyces</taxon>
    </lineage>
</organism>
<dbReference type="RefSeq" id="XP_064665075.1">
    <property type="nucleotide sequence ID" value="XM_064816315.1"/>
</dbReference>
<feature type="transmembrane region" description="Helical" evidence="1">
    <location>
        <begin position="7"/>
        <end position="27"/>
    </location>
</feature>
<dbReference type="PANTHER" id="PTHR33112">
    <property type="entry name" value="DOMAIN PROTEIN, PUTATIVE-RELATED"/>
    <property type="match status" value="1"/>
</dbReference>
<feature type="transmembrane region" description="Helical" evidence="1">
    <location>
        <begin position="79"/>
        <end position="96"/>
    </location>
</feature>